<protein>
    <submittedName>
        <fullName evidence="9">Hydroxyquinol 1,2-dioxygenase</fullName>
    </submittedName>
</protein>
<dbReference type="Proteomes" id="UP000199413">
    <property type="component" value="Unassembled WGS sequence"/>
</dbReference>
<dbReference type="InterPro" id="IPR015889">
    <property type="entry name" value="Intradiol_dOase_core"/>
</dbReference>
<reference evidence="10" key="1">
    <citation type="submission" date="2016-06" db="EMBL/GenBank/DDBJ databases">
        <authorList>
            <person name="Varghese N."/>
            <person name="Submissions Spin"/>
        </authorList>
    </citation>
    <scope>NUCLEOTIDE SEQUENCE [LARGE SCALE GENOMIC DNA]</scope>
    <source>
        <strain evidence="10">DSM 45431</strain>
    </source>
</reference>
<comment type="cofactor">
    <cofactor evidence="1">
        <name>Fe(3+)</name>
        <dbReference type="ChEBI" id="CHEBI:29034"/>
    </cofactor>
</comment>
<dbReference type="RefSeq" id="WP_091342241.1">
    <property type="nucleotide sequence ID" value="NZ_FMHV01000002.1"/>
</dbReference>
<evidence type="ECO:0000313" key="9">
    <source>
        <dbReference type="EMBL" id="SCL27007.1"/>
    </source>
</evidence>
<dbReference type="PANTHER" id="PTHR33711">
    <property type="entry name" value="DIOXYGENASE, PUTATIVE (AFU_ORTHOLOGUE AFUA_2G02910)-RELATED"/>
    <property type="match status" value="1"/>
</dbReference>
<dbReference type="EMBL" id="FMHV01000002">
    <property type="protein sequence ID" value="SCL27007.1"/>
    <property type="molecule type" value="Genomic_DNA"/>
</dbReference>
<comment type="similarity">
    <text evidence="2">Belongs to the intradiol ring-cleavage dioxygenase family.</text>
</comment>
<dbReference type="Pfam" id="PF00775">
    <property type="entry name" value="Dioxygenase_C"/>
    <property type="match status" value="1"/>
</dbReference>
<organism evidence="9 10">
    <name type="scientific">Micromonospora rhizosphaerae</name>
    <dbReference type="NCBI Taxonomy" id="568872"/>
    <lineage>
        <taxon>Bacteria</taxon>
        <taxon>Bacillati</taxon>
        <taxon>Actinomycetota</taxon>
        <taxon>Actinomycetes</taxon>
        <taxon>Micromonosporales</taxon>
        <taxon>Micromonosporaceae</taxon>
        <taxon>Micromonospora</taxon>
    </lineage>
</organism>
<evidence type="ECO:0000259" key="7">
    <source>
        <dbReference type="Pfam" id="PF00775"/>
    </source>
</evidence>
<evidence type="ECO:0000256" key="3">
    <source>
        <dbReference type="ARBA" id="ARBA00022723"/>
    </source>
</evidence>
<keyword evidence="5" id="KW-0560">Oxidoreductase</keyword>
<gene>
    <name evidence="9" type="ORF">GA0070624_3414</name>
</gene>
<keyword evidence="10" id="KW-1185">Reference proteome</keyword>
<evidence type="ECO:0000256" key="2">
    <source>
        <dbReference type="ARBA" id="ARBA00007825"/>
    </source>
</evidence>
<keyword evidence="6" id="KW-0408">Iron</keyword>
<name>A0A1C6SC73_9ACTN</name>
<evidence type="ECO:0000259" key="8">
    <source>
        <dbReference type="Pfam" id="PF04444"/>
    </source>
</evidence>
<feature type="domain" description="Catechol dioxygenase N-terminal" evidence="8">
    <location>
        <begin position="26"/>
        <end position="99"/>
    </location>
</feature>
<accession>A0A1C6SC73</accession>
<dbReference type="GO" id="GO:0018576">
    <property type="term" value="F:catechol 1,2-dioxygenase activity"/>
    <property type="evidence" value="ECO:0007669"/>
    <property type="project" value="InterPro"/>
</dbReference>
<dbReference type="SUPFAM" id="SSF49482">
    <property type="entry name" value="Aromatic compound dioxygenase"/>
    <property type="match status" value="1"/>
</dbReference>
<evidence type="ECO:0000256" key="5">
    <source>
        <dbReference type="ARBA" id="ARBA00023002"/>
    </source>
</evidence>
<dbReference type="GO" id="GO:0008199">
    <property type="term" value="F:ferric iron binding"/>
    <property type="evidence" value="ECO:0007669"/>
    <property type="project" value="InterPro"/>
</dbReference>
<dbReference type="Gene3D" id="2.60.130.10">
    <property type="entry name" value="Aromatic compound dioxygenase"/>
    <property type="match status" value="1"/>
</dbReference>
<dbReference type="OrthoDB" id="9800887at2"/>
<dbReference type="PANTHER" id="PTHR33711:SF7">
    <property type="entry name" value="INTRADIOL RING-CLEAVAGE DIOXYGENASES DOMAIN-CONTAINING PROTEIN-RELATED"/>
    <property type="match status" value="1"/>
</dbReference>
<dbReference type="Pfam" id="PF04444">
    <property type="entry name" value="Dioxygenase_N"/>
    <property type="match status" value="1"/>
</dbReference>
<evidence type="ECO:0000313" key="10">
    <source>
        <dbReference type="Proteomes" id="UP000199413"/>
    </source>
</evidence>
<dbReference type="GO" id="GO:0009712">
    <property type="term" value="P:catechol-containing compound metabolic process"/>
    <property type="evidence" value="ECO:0007669"/>
    <property type="project" value="InterPro"/>
</dbReference>
<dbReference type="InterPro" id="IPR007535">
    <property type="entry name" value="Catechol_dOase_N"/>
</dbReference>
<keyword evidence="4 9" id="KW-0223">Dioxygenase</keyword>
<dbReference type="InterPro" id="IPR039390">
    <property type="entry name" value="1_2-HQD/HQD"/>
</dbReference>
<feature type="domain" description="Intradiol ring-cleavage dioxygenases" evidence="7">
    <location>
        <begin position="110"/>
        <end position="266"/>
    </location>
</feature>
<evidence type="ECO:0000256" key="6">
    <source>
        <dbReference type="ARBA" id="ARBA00023004"/>
    </source>
</evidence>
<dbReference type="STRING" id="568872.GA0070624_3414"/>
<dbReference type="CDD" id="cd03461">
    <property type="entry name" value="1_2-HQD"/>
    <property type="match status" value="1"/>
</dbReference>
<dbReference type="AlphaFoldDB" id="A0A1C6SC73"/>
<proteinExistence type="inferred from homology"/>
<dbReference type="InterPro" id="IPR050770">
    <property type="entry name" value="Intradiol_RC_Dioxygenase"/>
</dbReference>
<evidence type="ECO:0000256" key="1">
    <source>
        <dbReference type="ARBA" id="ARBA00001965"/>
    </source>
</evidence>
<dbReference type="InterPro" id="IPR000627">
    <property type="entry name" value="Intradiol_dOase_C"/>
</dbReference>
<sequence length="304" mass="33304">MTGHSQTTTKESITEAVLRSFDSCDNERLGHVLRSLVTHLHAFAGGTKLTEEEWLAGIEFLTEVGQMCSPSRQEFILLSDALGFSMLVDAINHRAVDGSTESTVLGPFHVDGSPVRQHGEEIIDTTTGQPLVVYGRVVNTAGEPVPGATLDIWQNAGNMLYAVQDPNQDPNNGRGVFRSDQDGRVWFVTIRPVDYPIPHDGPVGRMLNATGRHPWRPAHIHVIGSAGGHRPVTTHIFDAASPYLDSDAVFGVKPSLVHRFQPHQATEAQTPDGMDGPWFSVDLTIVLEPLPPPRTSQPHQRRQD</sequence>
<evidence type="ECO:0000256" key="4">
    <source>
        <dbReference type="ARBA" id="ARBA00022964"/>
    </source>
</evidence>
<keyword evidence="3" id="KW-0479">Metal-binding</keyword>